<evidence type="ECO:0000256" key="2">
    <source>
        <dbReference type="ARBA" id="ARBA00005587"/>
    </source>
</evidence>
<keyword evidence="5 6" id="KW-0472">Membrane</keyword>
<sequence>MASSCPADDPMTARLSCAASALYANRADYLKPVLEQGSVLVWIAICTVIVHIIVKKVTPPENDAESWNGFVQSTYGDDRDEAGKTRRTGLTSGWQTAFALGAFATTITTLACALVEWRGLSTANAFVGNFFFIAGIGMVLSAQWELVRGNSYNYTVFSAYGMFYGGFGAVLTPLFGVEAAFADDEAGYNNALGFFCILWTVFNTFFLLGSFTTDVVTIATYSALEIYLCLLGASYFVAADGRADAGVAIKKAAGSFAFIAGMLGYYSMGSAICNDQGLPSYLFPMGKVNLGRSKRN</sequence>
<dbReference type="Pfam" id="PF01184">
    <property type="entry name" value="Gpr1_Fun34_YaaH"/>
    <property type="match status" value="1"/>
</dbReference>
<feature type="transmembrane region" description="Helical" evidence="6">
    <location>
        <begin position="215"/>
        <end position="236"/>
    </location>
</feature>
<evidence type="ECO:0000256" key="5">
    <source>
        <dbReference type="ARBA" id="ARBA00023136"/>
    </source>
</evidence>
<feature type="transmembrane region" description="Helical" evidence="6">
    <location>
        <begin position="187"/>
        <end position="208"/>
    </location>
</feature>
<dbReference type="InterPro" id="IPR000791">
    <property type="entry name" value="Gpr1/Fun34/SatP-like"/>
</dbReference>
<dbReference type="PANTHER" id="PTHR31123:SF7">
    <property type="entry name" value="MARVEL DOMAIN-CONTAINING PROTEIN"/>
    <property type="match status" value="1"/>
</dbReference>
<comment type="subcellular location">
    <subcellularLocation>
        <location evidence="1">Membrane</location>
        <topology evidence="1">Multi-pass membrane protein</topology>
    </subcellularLocation>
</comment>
<feature type="transmembrane region" description="Helical" evidence="6">
    <location>
        <begin position="37"/>
        <end position="54"/>
    </location>
</feature>
<accession>A0A8H7MBH9</accession>
<gene>
    <name evidence="7" type="ORF">BFW01_g901</name>
</gene>
<feature type="transmembrane region" description="Helical" evidence="6">
    <location>
        <begin position="123"/>
        <end position="142"/>
    </location>
</feature>
<dbReference type="InterPro" id="IPR051633">
    <property type="entry name" value="AceTr"/>
</dbReference>
<evidence type="ECO:0000256" key="6">
    <source>
        <dbReference type="SAM" id="Phobius"/>
    </source>
</evidence>
<dbReference type="GO" id="GO:0005886">
    <property type="term" value="C:plasma membrane"/>
    <property type="evidence" value="ECO:0007669"/>
    <property type="project" value="TreeGrafter"/>
</dbReference>
<dbReference type="PANTHER" id="PTHR31123">
    <property type="entry name" value="ACCUMULATION OF DYADS PROTEIN 2-RELATED"/>
    <property type="match status" value="1"/>
</dbReference>
<dbReference type="GO" id="GO:0015123">
    <property type="term" value="F:acetate transmembrane transporter activity"/>
    <property type="evidence" value="ECO:0007669"/>
    <property type="project" value="TreeGrafter"/>
</dbReference>
<evidence type="ECO:0000313" key="8">
    <source>
        <dbReference type="Proteomes" id="UP000627934"/>
    </source>
</evidence>
<comment type="caution">
    <text evidence="7">The sequence shown here is derived from an EMBL/GenBank/DDBJ whole genome shotgun (WGS) entry which is preliminary data.</text>
</comment>
<keyword evidence="3 6" id="KW-0812">Transmembrane</keyword>
<proteinExistence type="inferred from homology"/>
<feature type="transmembrane region" description="Helical" evidence="6">
    <location>
        <begin position="154"/>
        <end position="175"/>
    </location>
</feature>
<dbReference type="Proteomes" id="UP000627934">
    <property type="component" value="Unassembled WGS sequence"/>
</dbReference>
<name>A0A8H7MBH9_9PEZI</name>
<evidence type="ECO:0000256" key="4">
    <source>
        <dbReference type="ARBA" id="ARBA00022989"/>
    </source>
</evidence>
<dbReference type="AlphaFoldDB" id="A0A8H7MBH9"/>
<evidence type="ECO:0000313" key="7">
    <source>
        <dbReference type="EMBL" id="KAF9630339.1"/>
    </source>
</evidence>
<keyword evidence="4 6" id="KW-1133">Transmembrane helix</keyword>
<evidence type="ECO:0000256" key="3">
    <source>
        <dbReference type="ARBA" id="ARBA00022692"/>
    </source>
</evidence>
<reference evidence="7" key="1">
    <citation type="submission" date="2016-08" db="EMBL/GenBank/DDBJ databases">
        <authorList>
            <person name="Yan J."/>
        </authorList>
    </citation>
    <scope>NUCLEOTIDE SEQUENCE</scope>
    <source>
        <strain evidence="7">CSS-01s</strain>
    </source>
</reference>
<organism evidence="7 8">
    <name type="scientific">Lasiodiplodia theobromae</name>
    <dbReference type="NCBI Taxonomy" id="45133"/>
    <lineage>
        <taxon>Eukaryota</taxon>
        <taxon>Fungi</taxon>
        <taxon>Dikarya</taxon>
        <taxon>Ascomycota</taxon>
        <taxon>Pezizomycotina</taxon>
        <taxon>Dothideomycetes</taxon>
        <taxon>Dothideomycetes incertae sedis</taxon>
        <taxon>Botryosphaeriales</taxon>
        <taxon>Botryosphaeriaceae</taxon>
        <taxon>Lasiodiplodia</taxon>
    </lineage>
</organism>
<comment type="similarity">
    <text evidence="2">Belongs to the acetate uptake transporter (AceTr) (TC 2.A.96) family.</text>
</comment>
<feature type="transmembrane region" description="Helical" evidence="6">
    <location>
        <begin position="96"/>
        <end position="117"/>
    </location>
</feature>
<reference evidence="7" key="2">
    <citation type="journal article" date="2018" name="DNA Res.">
        <title>Comparative genome and transcriptome analyses reveal adaptations to opportunistic infections in woody plant degrading pathogens of Botryosphaeriaceae.</title>
        <authorList>
            <person name="Yan J.Y."/>
            <person name="Zhao W.S."/>
            <person name="Chen Z."/>
            <person name="Xing Q.K."/>
            <person name="Zhang W."/>
            <person name="Chethana K.W.T."/>
            <person name="Xue M.F."/>
            <person name="Xu J.P."/>
            <person name="Phillips A.J.L."/>
            <person name="Wang Y."/>
            <person name="Liu J.H."/>
            <person name="Liu M."/>
            <person name="Zhou Y."/>
            <person name="Jayawardena R.S."/>
            <person name="Manawasinghe I.S."/>
            <person name="Huang J.B."/>
            <person name="Qiao G.H."/>
            <person name="Fu C.Y."/>
            <person name="Guo F.F."/>
            <person name="Dissanayake A.J."/>
            <person name="Peng Y.L."/>
            <person name="Hyde K.D."/>
            <person name="Li X.H."/>
        </authorList>
    </citation>
    <scope>NUCLEOTIDE SEQUENCE</scope>
    <source>
        <strain evidence="7">CSS-01s</strain>
    </source>
</reference>
<protein>
    <submittedName>
        <fullName evidence="7">GPR1/FUN34/yaaH</fullName>
    </submittedName>
</protein>
<evidence type="ECO:0000256" key="1">
    <source>
        <dbReference type="ARBA" id="ARBA00004141"/>
    </source>
</evidence>
<feature type="transmembrane region" description="Helical" evidence="6">
    <location>
        <begin position="248"/>
        <end position="266"/>
    </location>
</feature>
<dbReference type="EMBL" id="MDYX01000040">
    <property type="protein sequence ID" value="KAF9630339.1"/>
    <property type="molecule type" value="Genomic_DNA"/>
</dbReference>